<feature type="transmembrane region" description="Helical" evidence="1">
    <location>
        <begin position="186"/>
        <end position="208"/>
    </location>
</feature>
<keyword evidence="1" id="KW-1133">Transmembrane helix</keyword>
<name>A0A7M5X829_9CNID</name>
<organism evidence="2 3">
    <name type="scientific">Clytia hemisphaerica</name>
    <dbReference type="NCBI Taxonomy" id="252671"/>
    <lineage>
        <taxon>Eukaryota</taxon>
        <taxon>Metazoa</taxon>
        <taxon>Cnidaria</taxon>
        <taxon>Hydrozoa</taxon>
        <taxon>Hydroidolina</taxon>
        <taxon>Leptothecata</taxon>
        <taxon>Obeliida</taxon>
        <taxon>Clytiidae</taxon>
        <taxon>Clytia</taxon>
    </lineage>
</organism>
<keyword evidence="1" id="KW-0812">Transmembrane</keyword>
<evidence type="ECO:0000313" key="3">
    <source>
        <dbReference type="Proteomes" id="UP000594262"/>
    </source>
</evidence>
<reference evidence="2" key="1">
    <citation type="submission" date="2021-01" db="UniProtKB">
        <authorList>
            <consortium name="EnsemblMetazoa"/>
        </authorList>
    </citation>
    <scope>IDENTIFICATION</scope>
</reference>
<dbReference type="Proteomes" id="UP000594262">
    <property type="component" value="Unplaced"/>
</dbReference>
<keyword evidence="3" id="KW-1185">Reference proteome</keyword>
<dbReference type="EnsemblMetazoa" id="CLYHEMT019406.1">
    <property type="protein sequence ID" value="CLYHEMP019406.1"/>
    <property type="gene ID" value="CLYHEMG019406"/>
</dbReference>
<evidence type="ECO:0000256" key="1">
    <source>
        <dbReference type="SAM" id="Phobius"/>
    </source>
</evidence>
<evidence type="ECO:0000313" key="2">
    <source>
        <dbReference type="EnsemblMetazoa" id="CLYHEMP019406.1"/>
    </source>
</evidence>
<dbReference type="AlphaFoldDB" id="A0A7M5X829"/>
<protein>
    <submittedName>
        <fullName evidence="2">Uncharacterized protein</fullName>
    </submittedName>
</protein>
<proteinExistence type="predicted"/>
<sequence length="210" mass="24470">LAIETYNLVLKHTMSSHASNYRYAVELKDLTEMWRNFPRVGGDQIVREYTLRSELRLVKAVAVNLIKRVHDVGDDAARTAMGTAHLDLYEFTSATLDREHPEVSWYMEGNLFNVAAGAGGFDPPPRNRWLVDIIQNIHEVRKQNSFLNTVSDYRLSVIQCGYNMLNTIPLIAFRLRRYWAEPVDKIIICYNCNIGLIYTFFFFFVNFYRD</sequence>
<keyword evidence="1" id="KW-0472">Membrane</keyword>
<accession>A0A7M5X829</accession>